<feature type="binding site" evidence="7">
    <location>
        <begin position="17"/>
        <end position="18"/>
    </location>
    <ligand>
        <name>substrate</name>
    </ligand>
</feature>
<sequence>MDPAHPVSSTQPIGVFDSGVGGLTVLAALRRRLPQESMIYLGDTARVPYGPKSPETVAAYTAEAVAYLAAQGIKLLVVACNTATVHALPTLERLYPALPILGVVEPGAAAAVAGSRSGRIAVIATEGTVRSGAYEAAIHRLRPEAAVQARACGLLVALAEEGWAEDVLAEAVLRRYLGPMFERDPRAAPDCLVLGCTHFPLFTPAIRTMFGPWVTLVDSSETVAAAAADLLAERHLARADGAAPSIRYLATDGPDRFARIASRFLGERIEPAAVEWVTLPALPTGT</sequence>
<comment type="similarity">
    <text evidence="7">Belongs to the aspartate/glutamate racemases family.</text>
</comment>
<accession>A0A8J3E3U1</accession>
<dbReference type="NCBIfam" id="TIGR00067">
    <property type="entry name" value="glut_race"/>
    <property type="match status" value="1"/>
</dbReference>
<proteinExistence type="inferred from homology"/>
<evidence type="ECO:0000256" key="2">
    <source>
        <dbReference type="ARBA" id="ARBA00013090"/>
    </source>
</evidence>
<reference evidence="8" key="1">
    <citation type="journal article" date="2014" name="Int. J. Syst. Evol. Microbiol.">
        <title>Complete genome sequence of Corynebacterium casei LMG S-19264T (=DSM 44701T), isolated from a smear-ripened cheese.</title>
        <authorList>
            <consortium name="US DOE Joint Genome Institute (JGI-PGF)"/>
            <person name="Walter F."/>
            <person name="Albersmeier A."/>
            <person name="Kalinowski J."/>
            <person name="Ruckert C."/>
        </authorList>
    </citation>
    <scope>NUCLEOTIDE SEQUENCE</scope>
    <source>
        <strain evidence="8">CGMCC 1.15725</strain>
    </source>
</reference>
<keyword evidence="9" id="KW-1185">Reference proteome</keyword>
<evidence type="ECO:0000256" key="6">
    <source>
        <dbReference type="ARBA" id="ARBA00023316"/>
    </source>
</evidence>
<dbReference type="EC" id="5.1.1.3" evidence="2 7"/>
<comment type="function">
    <text evidence="7">Provides the (R)-glutamate required for cell wall biosynthesis.</text>
</comment>
<keyword evidence="3 7" id="KW-0133">Cell shape</keyword>
<dbReference type="Pfam" id="PF01177">
    <property type="entry name" value="Asp_Glu_race"/>
    <property type="match status" value="1"/>
</dbReference>
<dbReference type="RefSeq" id="WP_189046292.1">
    <property type="nucleotide sequence ID" value="NZ_BMJQ01000006.1"/>
</dbReference>
<dbReference type="GO" id="GO:0008360">
    <property type="term" value="P:regulation of cell shape"/>
    <property type="evidence" value="ECO:0007669"/>
    <property type="project" value="UniProtKB-KW"/>
</dbReference>
<dbReference type="GO" id="GO:0071555">
    <property type="term" value="P:cell wall organization"/>
    <property type="evidence" value="ECO:0007669"/>
    <property type="project" value="UniProtKB-KW"/>
</dbReference>
<organism evidence="8 9">
    <name type="scientific">Aliidongia dinghuensis</name>
    <dbReference type="NCBI Taxonomy" id="1867774"/>
    <lineage>
        <taxon>Bacteria</taxon>
        <taxon>Pseudomonadati</taxon>
        <taxon>Pseudomonadota</taxon>
        <taxon>Alphaproteobacteria</taxon>
        <taxon>Rhodospirillales</taxon>
        <taxon>Dongiaceae</taxon>
        <taxon>Aliidongia</taxon>
    </lineage>
</organism>
<evidence type="ECO:0000256" key="3">
    <source>
        <dbReference type="ARBA" id="ARBA00022960"/>
    </source>
</evidence>
<dbReference type="Gene3D" id="3.40.50.1860">
    <property type="match status" value="2"/>
</dbReference>
<dbReference type="InterPro" id="IPR015942">
    <property type="entry name" value="Asp/Glu/hydantoin_racemase"/>
</dbReference>
<protein>
    <recommendedName>
        <fullName evidence="2 7">Glutamate racemase</fullName>
        <ecNumber evidence="2 7">5.1.1.3</ecNumber>
    </recommendedName>
</protein>
<dbReference type="HAMAP" id="MF_00258">
    <property type="entry name" value="Glu_racemase"/>
    <property type="match status" value="1"/>
</dbReference>
<name>A0A8J3E3U1_9PROT</name>
<dbReference type="EMBL" id="BMJQ01000006">
    <property type="protein sequence ID" value="GGF18756.1"/>
    <property type="molecule type" value="Genomic_DNA"/>
</dbReference>
<dbReference type="GO" id="GO:0009252">
    <property type="term" value="P:peptidoglycan biosynthetic process"/>
    <property type="evidence" value="ECO:0007669"/>
    <property type="project" value="UniProtKB-UniRule"/>
</dbReference>
<dbReference type="InterPro" id="IPR001920">
    <property type="entry name" value="Asp/Glu_race"/>
</dbReference>
<gene>
    <name evidence="7 8" type="primary">murI</name>
    <name evidence="8" type="ORF">GCM10011611_25790</name>
</gene>
<feature type="binding site" evidence="7">
    <location>
        <begin position="197"/>
        <end position="198"/>
    </location>
    <ligand>
        <name>substrate</name>
    </ligand>
</feature>
<dbReference type="UniPathway" id="UPA00219"/>
<dbReference type="Proteomes" id="UP000646365">
    <property type="component" value="Unassembled WGS sequence"/>
</dbReference>
<comment type="pathway">
    <text evidence="7">Cell wall biogenesis; peptidoglycan biosynthesis.</text>
</comment>
<dbReference type="InterPro" id="IPR004391">
    <property type="entry name" value="Glu_race"/>
</dbReference>
<feature type="active site" description="Proton donor/acceptor" evidence="7">
    <location>
        <position position="80"/>
    </location>
</feature>
<evidence type="ECO:0000256" key="7">
    <source>
        <dbReference type="HAMAP-Rule" id="MF_00258"/>
    </source>
</evidence>
<feature type="binding site" evidence="7">
    <location>
        <begin position="49"/>
        <end position="50"/>
    </location>
    <ligand>
        <name>substrate</name>
    </ligand>
</feature>
<evidence type="ECO:0000256" key="5">
    <source>
        <dbReference type="ARBA" id="ARBA00023235"/>
    </source>
</evidence>
<keyword evidence="6 7" id="KW-0961">Cell wall biogenesis/degradation</keyword>
<evidence type="ECO:0000313" key="9">
    <source>
        <dbReference type="Proteomes" id="UP000646365"/>
    </source>
</evidence>
<evidence type="ECO:0000256" key="1">
    <source>
        <dbReference type="ARBA" id="ARBA00001602"/>
    </source>
</evidence>
<dbReference type="FunFam" id="3.40.50.1860:FF:000001">
    <property type="entry name" value="Glutamate racemase"/>
    <property type="match status" value="1"/>
</dbReference>
<comment type="caution">
    <text evidence="8">The sequence shown here is derived from an EMBL/GenBank/DDBJ whole genome shotgun (WGS) entry which is preliminary data.</text>
</comment>
<dbReference type="PROSITE" id="PS00923">
    <property type="entry name" value="ASP_GLU_RACEMASE_1"/>
    <property type="match status" value="1"/>
</dbReference>
<keyword evidence="4 7" id="KW-0573">Peptidoglycan synthesis</keyword>
<dbReference type="SUPFAM" id="SSF53681">
    <property type="entry name" value="Aspartate/glutamate racemase"/>
    <property type="match status" value="2"/>
</dbReference>
<feature type="active site" description="Proton donor/acceptor" evidence="7">
    <location>
        <position position="196"/>
    </location>
</feature>
<dbReference type="AlphaFoldDB" id="A0A8J3E3U1"/>
<reference evidence="8" key="2">
    <citation type="submission" date="2020-09" db="EMBL/GenBank/DDBJ databases">
        <authorList>
            <person name="Sun Q."/>
            <person name="Zhou Y."/>
        </authorList>
    </citation>
    <scope>NUCLEOTIDE SEQUENCE</scope>
    <source>
        <strain evidence="8">CGMCC 1.15725</strain>
    </source>
</reference>
<evidence type="ECO:0000256" key="4">
    <source>
        <dbReference type="ARBA" id="ARBA00022984"/>
    </source>
</evidence>
<keyword evidence="5 7" id="KW-0413">Isomerase</keyword>
<dbReference type="InterPro" id="IPR018187">
    <property type="entry name" value="Asp/Glu_racemase_AS_1"/>
</dbReference>
<feature type="binding site" evidence="7">
    <location>
        <begin position="81"/>
        <end position="82"/>
    </location>
    <ligand>
        <name>substrate</name>
    </ligand>
</feature>
<dbReference type="GO" id="GO:0008881">
    <property type="term" value="F:glutamate racemase activity"/>
    <property type="evidence" value="ECO:0007669"/>
    <property type="project" value="UniProtKB-UniRule"/>
</dbReference>
<dbReference type="PANTHER" id="PTHR21198">
    <property type="entry name" value="GLUTAMATE RACEMASE"/>
    <property type="match status" value="1"/>
</dbReference>
<evidence type="ECO:0000313" key="8">
    <source>
        <dbReference type="EMBL" id="GGF18756.1"/>
    </source>
</evidence>
<comment type="catalytic activity">
    <reaction evidence="1 7">
        <text>L-glutamate = D-glutamate</text>
        <dbReference type="Rhea" id="RHEA:12813"/>
        <dbReference type="ChEBI" id="CHEBI:29985"/>
        <dbReference type="ChEBI" id="CHEBI:29986"/>
        <dbReference type="EC" id="5.1.1.3"/>
    </reaction>
</comment>
<dbReference type="PANTHER" id="PTHR21198:SF2">
    <property type="entry name" value="GLUTAMATE RACEMASE"/>
    <property type="match status" value="1"/>
</dbReference>